<dbReference type="RefSeq" id="WP_380624274.1">
    <property type="nucleotide sequence ID" value="NZ_JBHSDK010000028.1"/>
</dbReference>
<reference evidence="2" key="1">
    <citation type="journal article" date="2019" name="Int. J. Syst. Evol. Microbiol.">
        <title>The Global Catalogue of Microorganisms (GCM) 10K type strain sequencing project: providing services to taxonomists for standard genome sequencing and annotation.</title>
        <authorList>
            <consortium name="The Broad Institute Genomics Platform"/>
            <consortium name="The Broad Institute Genome Sequencing Center for Infectious Disease"/>
            <person name="Wu L."/>
            <person name="Ma J."/>
        </authorList>
    </citation>
    <scope>NUCLEOTIDE SEQUENCE [LARGE SCALE GENOMIC DNA]</scope>
    <source>
        <strain evidence="2">IBRC-M 10908</strain>
    </source>
</reference>
<dbReference type="Proteomes" id="UP001595823">
    <property type="component" value="Unassembled WGS sequence"/>
</dbReference>
<accession>A0ABV8U402</accession>
<evidence type="ECO:0008006" key="3">
    <source>
        <dbReference type="Google" id="ProtNLM"/>
    </source>
</evidence>
<dbReference type="EMBL" id="JBHSDK010000028">
    <property type="protein sequence ID" value="MFC4337367.1"/>
    <property type="molecule type" value="Genomic_DNA"/>
</dbReference>
<keyword evidence="2" id="KW-1185">Reference proteome</keyword>
<protein>
    <recommendedName>
        <fullName evidence="3">Transposase</fullName>
    </recommendedName>
</protein>
<evidence type="ECO:0000313" key="1">
    <source>
        <dbReference type="EMBL" id="MFC4337367.1"/>
    </source>
</evidence>
<gene>
    <name evidence="1" type="ORF">ACFPET_19395</name>
</gene>
<sequence length="40" mass="4663">MITLYSDDLHRKSRSMANWKADLGDKLIIAIRPYLRQESG</sequence>
<evidence type="ECO:0000313" key="2">
    <source>
        <dbReference type="Proteomes" id="UP001595823"/>
    </source>
</evidence>
<name>A0ABV8U402_9ACTN</name>
<organism evidence="1 2">
    <name type="scientific">Salininema proteolyticum</name>
    <dbReference type="NCBI Taxonomy" id="1607685"/>
    <lineage>
        <taxon>Bacteria</taxon>
        <taxon>Bacillati</taxon>
        <taxon>Actinomycetota</taxon>
        <taxon>Actinomycetes</taxon>
        <taxon>Glycomycetales</taxon>
        <taxon>Glycomycetaceae</taxon>
        <taxon>Salininema</taxon>
    </lineage>
</organism>
<comment type="caution">
    <text evidence="1">The sequence shown here is derived from an EMBL/GenBank/DDBJ whole genome shotgun (WGS) entry which is preliminary data.</text>
</comment>
<proteinExistence type="predicted"/>